<reference evidence="2" key="2">
    <citation type="submission" date="2021-12" db="EMBL/GenBank/DDBJ databases">
        <title>Resequencing data analysis of finger millet.</title>
        <authorList>
            <person name="Hatakeyama M."/>
            <person name="Aluri S."/>
            <person name="Balachadran M.T."/>
            <person name="Sivarajan S.R."/>
            <person name="Poveda L."/>
            <person name="Shimizu-Inatsugi R."/>
            <person name="Schlapbach R."/>
            <person name="Sreeman S.M."/>
            <person name="Shimizu K.K."/>
        </authorList>
    </citation>
    <scope>NUCLEOTIDE SEQUENCE</scope>
</reference>
<keyword evidence="3" id="KW-1185">Reference proteome</keyword>
<evidence type="ECO:0000313" key="3">
    <source>
        <dbReference type="Proteomes" id="UP001054889"/>
    </source>
</evidence>
<protein>
    <recommendedName>
        <fullName evidence="1">DUF6598 domain-containing protein</fullName>
    </recommendedName>
</protein>
<dbReference type="Pfam" id="PF20241">
    <property type="entry name" value="DUF6598"/>
    <property type="match status" value="1"/>
</dbReference>
<dbReference type="InterPro" id="IPR046533">
    <property type="entry name" value="DUF6598"/>
</dbReference>
<accession>A0AAV5CTR0</accession>
<evidence type="ECO:0000259" key="1">
    <source>
        <dbReference type="Pfam" id="PF20241"/>
    </source>
</evidence>
<dbReference type="AlphaFoldDB" id="A0AAV5CTR0"/>
<proteinExistence type="predicted"/>
<dbReference type="Proteomes" id="UP001054889">
    <property type="component" value="Unassembled WGS sequence"/>
</dbReference>
<dbReference type="EMBL" id="BQKI01000009">
    <property type="protein sequence ID" value="GJN01580.1"/>
    <property type="molecule type" value="Genomic_DNA"/>
</dbReference>
<reference evidence="2" key="1">
    <citation type="journal article" date="2018" name="DNA Res.">
        <title>Multiple hybrid de novo genome assembly of finger millet, an orphan allotetraploid crop.</title>
        <authorList>
            <person name="Hatakeyama M."/>
            <person name="Aluri S."/>
            <person name="Balachadran M.T."/>
            <person name="Sivarajan S.R."/>
            <person name="Patrignani A."/>
            <person name="Gruter S."/>
            <person name="Poveda L."/>
            <person name="Shimizu-Inatsugi R."/>
            <person name="Baeten J."/>
            <person name="Francoijs K.J."/>
            <person name="Nataraja K.N."/>
            <person name="Reddy Y.A.N."/>
            <person name="Phadnis S."/>
            <person name="Ravikumar R.L."/>
            <person name="Schlapbach R."/>
            <person name="Sreeman S.M."/>
            <person name="Shimizu K.K."/>
        </authorList>
    </citation>
    <scope>NUCLEOTIDE SEQUENCE</scope>
</reference>
<organism evidence="2 3">
    <name type="scientific">Eleusine coracana subsp. coracana</name>
    <dbReference type="NCBI Taxonomy" id="191504"/>
    <lineage>
        <taxon>Eukaryota</taxon>
        <taxon>Viridiplantae</taxon>
        <taxon>Streptophyta</taxon>
        <taxon>Embryophyta</taxon>
        <taxon>Tracheophyta</taxon>
        <taxon>Spermatophyta</taxon>
        <taxon>Magnoliopsida</taxon>
        <taxon>Liliopsida</taxon>
        <taxon>Poales</taxon>
        <taxon>Poaceae</taxon>
        <taxon>PACMAD clade</taxon>
        <taxon>Chloridoideae</taxon>
        <taxon>Cynodonteae</taxon>
        <taxon>Eleusininae</taxon>
        <taxon>Eleusine</taxon>
    </lineage>
</organism>
<comment type="caution">
    <text evidence="2">The sequence shown here is derived from an EMBL/GenBank/DDBJ whole genome shotgun (WGS) entry which is preliminary data.</text>
</comment>
<gene>
    <name evidence="2" type="primary">ga18857</name>
    <name evidence="2" type="ORF">PR202_ga18857</name>
</gene>
<sequence length="137" mass="15101">MIKGERGQDKPLSKRLLEIDGRVATRQNIEVRSVSRDSRLSTVQVEYAVVKKAVEATVEFQVLHGDFRGEITAHTTSILHRIVLHDSSAGVMATCDSGIIQLWRRVISVCLHETLILTIIVSRDGNDVTGASIDTGH</sequence>
<dbReference type="PANTHER" id="PTHR33065:SF64">
    <property type="entry name" value="OS05G0109100 PROTEIN"/>
    <property type="match status" value="1"/>
</dbReference>
<feature type="domain" description="DUF6598" evidence="1">
    <location>
        <begin position="5"/>
        <end position="128"/>
    </location>
</feature>
<dbReference type="PANTHER" id="PTHR33065">
    <property type="entry name" value="OS07G0486400 PROTEIN"/>
    <property type="match status" value="1"/>
</dbReference>
<name>A0AAV5CTR0_ELECO</name>
<evidence type="ECO:0000313" key="2">
    <source>
        <dbReference type="EMBL" id="GJN01580.1"/>
    </source>
</evidence>